<reference evidence="1" key="1">
    <citation type="submission" date="2020-10" db="EMBL/GenBank/DDBJ databases">
        <authorList>
            <person name="Gilroy R."/>
        </authorList>
    </citation>
    <scope>NUCLEOTIDE SEQUENCE</scope>
    <source>
        <strain evidence="1">ChiSjej1B19-3389</strain>
    </source>
</reference>
<dbReference type="EMBL" id="DVFW01000040">
    <property type="protein sequence ID" value="HIQ81129.1"/>
    <property type="molecule type" value="Genomic_DNA"/>
</dbReference>
<proteinExistence type="predicted"/>
<dbReference type="AlphaFoldDB" id="A0A9D0ZIZ3"/>
<sequence length="55" mass="5970">MEYGISPLPEDPVVAMAYVPYQNCDKLFSAEQGVVMGTMFPILNKPFTGCGGRKA</sequence>
<comment type="caution">
    <text evidence="1">The sequence shown here is derived from an EMBL/GenBank/DDBJ whole genome shotgun (WGS) entry which is preliminary data.</text>
</comment>
<organism evidence="1 2">
    <name type="scientific">Candidatus Scatavimonas merdigallinarum</name>
    <dbReference type="NCBI Taxonomy" id="2840914"/>
    <lineage>
        <taxon>Bacteria</taxon>
        <taxon>Bacillati</taxon>
        <taxon>Bacillota</taxon>
        <taxon>Clostridia</taxon>
        <taxon>Eubacteriales</taxon>
        <taxon>Oscillospiraceae</taxon>
        <taxon>Oscillospiraceae incertae sedis</taxon>
        <taxon>Candidatus Scatavimonas</taxon>
    </lineage>
</organism>
<reference evidence="1" key="2">
    <citation type="journal article" date="2021" name="PeerJ">
        <title>Extensive microbial diversity within the chicken gut microbiome revealed by metagenomics and culture.</title>
        <authorList>
            <person name="Gilroy R."/>
            <person name="Ravi A."/>
            <person name="Getino M."/>
            <person name="Pursley I."/>
            <person name="Horton D.L."/>
            <person name="Alikhan N.F."/>
            <person name="Baker D."/>
            <person name="Gharbi K."/>
            <person name="Hall N."/>
            <person name="Watson M."/>
            <person name="Adriaenssens E.M."/>
            <person name="Foster-Nyarko E."/>
            <person name="Jarju S."/>
            <person name="Secka A."/>
            <person name="Antonio M."/>
            <person name="Oren A."/>
            <person name="Chaudhuri R.R."/>
            <person name="La Ragione R."/>
            <person name="Hildebrand F."/>
            <person name="Pallen M.J."/>
        </authorList>
    </citation>
    <scope>NUCLEOTIDE SEQUENCE</scope>
    <source>
        <strain evidence="1">ChiSjej1B19-3389</strain>
    </source>
</reference>
<evidence type="ECO:0000313" key="2">
    <source>
        <dbReference type="Proteomes" id="UP000886787"/>
    </source>
</evidence>
<evidence type="ECO:0000313" key="1">
    <source>
        <dbReference type="EMBL" id="HIQ81129.1"/>
    </source>
</evidence>
<name>A0A9D0ZIZ3_9FIRM</name>
<dbReference type="Pfam" id="PF11007">
    <property type="entry name" value="CotJA"/>
    <property type="match status" value="1"/>
</dbReference>
<dbReference type="Proteomes" id="UP000886787">
    <property type="component" value="Unassembled WGS sequence"/>
</dbReference>
<gene>
    <name evidence="1" type="ORF">IAD32_07610</name>
</gene>
<protein>
    <submittedName>
        <fullName evidence="1">Spore coat associated protein CotJA</fullName>
    </submittedName>
</protein>
<dbReference type="InterPro" id="IPR020256">
    <property type="entry name" value="Spore_coat_CotJA"/>
</dbReference>
<accession>A0A9D0ZIZ3</accession>